<sequence length="391" mass="39356">MVQITSSIVLAALLAAPSFAAPVAEDWDELSARDPRIAAALGKIKKVFTADRVAAAAGVAGAGGVIAGAVKSRDLDFDDLEIRDPAIGATLGKIKKVLSSKRIATVAGVASAGGVIAGAAKKSSSSSTPSSQPAARDLDFDDLEIRDPAIAATLGKIKKVLSSKRIATVAGVASAGGVIAGAAKKSSSSSSSSSQPAARDLDFDDLEIRDPRIAAALGKIKKVFTADRVAAAAGVAGAGGVIAGAVKSRDLDFDDLEIRDPAIGATLGKIKKVLSSKRITTAAGVASAGGVIAGTAKKYSSSSSSAPSSQPAARDLDFDFDLEARDPRVAAALAKVRKVFTADRVAAAAGVAGAGGVIAGAVKSRSEEPSARDLELLIDLLSRDFHFDELD</sequence>
<comment type="caution">
    <text evidence="2">The sequence shown here is derived from an EMBL/GenBank/DDBJ whole genome shotgun (WGS) entry which is preliminary data.</text>
</comment>
<gene>
    <name evidence="2" type="ORF">AAE3_LOCUS1031</name>
</gene>
<evidence type="ECO:0000313" key="2">
    <source>
        <dbReference type="EMBL" id="CAA7258466.1"/>
    </source>
</evidence>
<dbReference type="AlphaFoldDB" id="A0A8S0VSQ5"/>
<keyword evidence="3" id="KW-1185">Reference proteome</keyword>
<dbReference type="EMBL" id="CACVBS010000002">
    <property type="protein sequence ID" value="CAA7258466.1"/>
    <property type="molecule type" value="Genomic_DNA"/>
</dbReference>
<proteinExistence type="predicted"/>
<feature type="signal peptide" evidence="1">
    <location>
        <begin position="1"/>
        <end position="20"/>
    </location>
</feature>
<reference evidence="2 3" key="1">
    <citation type="submission" date="2020-01" db="EMBL/GenBank/DDBJ databases">
        <authorList>
            <person name="Gupta K D."/>
        </authorList>
    </citation>
    <scope>NUCLEOTIDE SEQUENCE [LARGE SCALE GENOMIC DNA]</scope>
</reference>
<organism evidence="2 3">
    <name type="scientific">Cyclocybe aegerita</name>
    <name type="common">Black poplar mushroom</name>
    <name type="synonym">Agrocybe aegerita</name>
    <dbReference type="NCBI Taxonomy" id="1973307"/>
    <lineage>
        <taxon>Eukaryota</taxon>
        <taxon>Fungi</taxon>
        <taxon>Dikarya</taxon>
        <taxon>Basidiomycota</taxon>
        <taxon>Agaricomycotina</taxon>
        <taxon>Agaricomycetes</taxon>
        <taxon>Agaricomycetidae</taxon>
        <taxon>Agaricales</taxon>
        <taxon>Agaricineae</taxon>
        <taxon>Bolbitiaceae</taxon>
        <taxon>Cyclocybe</taxon>
    </lineage>
</organism>
<feature type="chain" id="PRO_5035900160" evidence="1">
    <location>
        <begin position="21"/>
        <end position="391"/>
    </location>
</feature>
<accession>A0A8S0VSQ5</accession>
<dbReference type="Proteomes" id="UP000467700">
    <property type="component" value="Unassembled WGS sequence"/>
</dbReference>
<evidence type="ECO:0000256" key="1">
    <source>
        <dbReference type="SAM" id="SignalP"/>
    </source>
</evidence>
<evidence type="ECO:0000313" key="3">
    <source>
        <dbReference type="Proteomes" id="UP000467700"/>
    </source>
</evidence>
<protein>
    <submittedName>
        <fullName evidence="2">Uncharacterized protein</fullName>
    </submittedName>
</protein>
<keyword evidence="1" id="KW-0732">Signal</keyword>
<name>A0A8S0VSQ5_CYCAE</name>